<dbReference type="EMBL" id="LT629693">
    <property type="protein sequence ID" value="SDK42943.1"/>
    <property type="molecule type" value="Genomic_DNA"/>
</dbReference>
<accession>A0ABY0QHA1</accession>
<protein>
    <submittedName>
        <fullName evidence="1">Uncharacterized protein</fullName>
    </submittedName>
</protein>
<dbReference type="RefSeq" id="WP_091977240.1">
    <property type="nucleotide sequence ID" value="NZ_LT629693.1"/>
</dbReference>
<dbReference type="Proteomes" id="UP000198803">
    <property type="component" value="Chromosome I"/>
</dbReference>
<evidence type="ECO:0000313" key="1">
    <source>
        <dbReference type="EMBL" id="SDK42943.1"/>
    </source>
</evidence>
<sequence length="139" mass="15692">MRVYLQTQNAHGSWVTLLDGSALCARPARGLRGKSHLANRTPKASGGNRVEYELTLALFDHLEASPANARLIDCDTSRVVASKMTVDRDRHRFKYPATPEIRRAPRPVVRKCDVGIMPRIAKWKRTGHLQSWYAGIVMR</sequence>
<evidence type="ECO:0000313" key="2">
    <source>
        <dbReference type="Proteomes" id="UP000198803"/>
    </source>
</evidence>
<gene>
    <name evidence="1" type="ORF">SAMN05444163_8090</name>
</gene>
<name>A0ABY0QHA1_9BRAD</name>
<reference evidence="1 2" key="1">
    <citation type="submission" date="2016-10" db="EMBL/GenBank/DDBJ databases">
        <authorList>
            <person name="Varghese N."/>
            <person name="Submissions S."/>
        </authorList>
    </citation>
    <scope>NUCLEOTIDE SEQUENCE [LARGE SCALE GENOMIC DNA]</scope>
    <source>
        <strain evidence="1 2">GAS524</strain>
    </source>
</reference>
<organism evidence="1 2">
    <name type="scientific">Bradyrhizobium ottawaense</name>
    <dbReference type="NCBI Taxonomy" id="931866"/>
    <lineage>
        <taxon>Bacteria</taxon>
        <taxon>Pseudomonadati</taxon>
        <taxon>Pseudomonadota</taxon>
        <taxon>Alphaproteobacteria</taxon>
        <taxon>Hyphomicrobiales</taxon>
        <taxon>Nitrobacteraceae</taxon>
        <taxon>Bradyrhizobium</taxon>
    </lineage>
</organism>
<proteinExistence type="predicted"/>
<keyword evidence="2" id="KW-1185">Reference proteome</keyword>